<evidence type="ECO:0000256" key="1">
    <source>
        <dbReference type="ARBA" id="ARBA00001946"/>
    </source>
</evidence>
<dbReference type="InterPro" id="IPR003615">
    <property type="entry name" value="HNH_nuc"/>
</dbReference>
<dbReference type="Gene3D" id="3.30.420.10">
    <property type="entry name" value="Ribonuclease H-like superfamily/Ribonuclease H"/>
    <property type="match status" value="3"/>
</dbReference>
<dbReference type="InterPro" id="IPR055228">
    <property type="entry name" value="Cas9_RuvC"/>
</dbReference>
<comment type="cofactor">
    <cofactor evidence="1 13">
        <name>Mg(2+)</name>
        <dbReference type="ChEBI" id="CHEBI:18420"/>
    </cofactor>
</comment>
<evidence type="ECO:0000259" key="14">
    <source>
        <dbReference type="PROSITE" id="PS51749"/>
    </source>
</evidence>
<dbReference type="PROSITE" id="PS51749">
    <property type="entry name" value="HNH_CAS9"/>
    <property type="match status" value="1"/>
</dbReference>
<organism evidence="15 16">
    <name type="scientific">Oceanobacillus locisalsi</name>
    <dbReference type="NCBI Taxonomy" id="546107"/>
    <lineage>
        <taxon>Bacteria</taxon>
        <taxon>Bacillati</taxon>
        <taxon>Bacillota</taxon>
        <taxon>Bacilli</taxon>
        <taxon>Bacillales</taxon>
        <taxon>Bacillaceae</taxon>
        <taxon>Oceanobacillus</taxon>
    </lineage>
</organism>
<dbReference type="Pfam" id="PF18470">
    <property type="entry name" value="Cas9_a"/>
    <property type="match status" value="1"/>
</dbReference>
<keyword evidence="10 13" id="KW-0238">DNA-binding</keyword>
<reference evidence="16" key="1">
    <citation type="journal article" date="2019" name="Int. J. Syst. Evol. Microbiol.">
        <title>The Global Catalogue of Microorganisms (GCM) 10K type strain sequencing project: providing services to taxonomists for standard genome sequencing and annotation.</title>
        <authorList>
            <consortium name="The Broad Institute Genomics Platform"/>
            <consortium name="The Broad Institute Genome Sequencing Center for Infectious Disease"/>
            <person name="Wu L."/>
            <person name="Ma J."/>
        </authorList>
    </citation>
    <scope>NUCLEOTIDE SEQUENCE [LARGE SCALE GENOMIC DNA]</scope>
    <source>
        <strain evidence="16">CCUG 56608</strain>
    </source>
</reference>
<evidence type="ECO:0000256" key="13">
    <source>
        <dbReference type="HAMAP-Rule" id="MF_01480"/>
    </source>
</evidence>
<dbReference type="HAMAP" id="MF_01480">
    <property type="entry name" value="Cas9"/>
    <property type="match status" value="1"/>
</dbReference>
<evidence type="ECO:0000256" key="11">
    <source>
        <dbReference type="ARBA" id="ARBA00023211"/>
    </source>
</evidence>
<proteinExistence type="inferred from homology"/>
<evidence type="ECO:0000256" key="5">
    <source>
        <dbReference type="ARBA" id="ARBA00022759"/>
    </source>
</evidence>
<protein>
    <recommendedName>
        <fullName evidence="13">CRISPR-associated endonuclease Cas9</fullName>
        <ecNumber evidence="13">3.1.-.-</ecNumber>
    </recommendedName>
</protein>
<evidence type="ECO:0000256" key="12">
    <source>
        <dbReference type="ARBA" id="ARBA00046380"/>
    </source>
</evidence>
<dbReference type="GO" id="GO:0004519">
    <property type="term" value="F:endonuclease activity"/>
    <property type="evidence" value="ECO:0007669"/>
    <property type="project" value="UniProtKB-KW"/>
</dbReference>
<dbReference type="InterPro" id="IPR028629">
    <property type="entry name" value="Cas9"/>
</dbReference>
<dbReference type="Proteomes" id="UP001597041">
    <property type="component" value="Unassembled WGS sequence"/>
</dbReference>
<name>A0ABW3NJZ8_9BACI</name>
<evidence type="ECO:0000256" key="3">
    <source>
        <dbReference type="ARBA" id="ARBA00022722"/>
    </source>
</evidence>
<evidence type="ECO:0000256" key="8">
    <source>
        <dbReference type="ARBA" id="ARBA00022884"/>
    </source>
</evidence>
<sequence>MRYSVGLDIGISSVGWAVINLDKNRIEDMNARVFDVAENPKNGSSLAAPRREARSMRKRLRRRRYRVGRVRDFIIKKGLLSEVEADNLFEWQDGDLDVWLVRVNGLERHLSDREFARILIHYAKNRGFKSNRKSETKDGEGGVLKQAVNENSKLMEEKAYRTVAEMLVMDEKFCGRKRNKGGEYSHVLARSEIEREIRNIFEKQREFGNRFAKKENEETYINIWSSQRPFSTQDDIEKRIGSCTFEINEKRAPKFSYTFEKFRALDKINRLRIISTKEPQRALTDKERQAVMDSLMGKKEVKYKDIRKVLSLADHERFNELFYDPGKTNVKNEDKVFLSLAGHYEIKKIIEKTEGKTLAESYRPIDFDTFAYAVTVYKDDNDTRDYLLNELVTSNGKQVRNLANRAYHSELIEELLNLSYAKFGHLSLKALNNIIPYLEEGFLYHQACENAGYQFNQKVDKEKKKLLPVIPADDIANPVVIRALSQTRKVFNAIIKRYGSPDEVYIELAREMGRHYKDRRDLEKQYNKNRTVNEKAKDRIQELHPEISSPRGHDILKYKLWEEQDGKCAYSIKPISMDQLFQHGEAEVDHIIPYSRSFDDSNANKVLVLSKENQNKQNKTPYEWFGRSDARRWEQYISYVNSLKIRKKKKDLLLKQNLDEEQEDNFKSRHLNDTRYITRFLKGFIEDNLKFREGEDRKQRVFTVNGAYTSLMRKRWGFNKNRQENDLHHALDAVLVAVSLPFQDKVSKYFKYSEQYPSQLLRRKGERFPEPWPGFTKELEARMLQDPDQLKLALETLALSGYDQDFINRVKPIFVSRMPKRSVKGQIHEETIRRHRGYTEKGLNLMVTKQRLENIKFDKNGDFPMYGKETDPKTYQAIKERYLEYGKDAAKAFSISLYKPSKNPETAPVIRSVKIESTANRVYHLDDKTVAENASIARTEVFRHKENGKYYLAPVYVSDVLAKKVPDRFITAKKPYAEWLGITDEYEFLFNLFPNDIVRIKVPKLRNVKSYTEDIVTWNEGIFYFKGVHTGDARINIIDHMNSFKDGVGSQGLKTLEKYQTDPLGNLSKVHREKRYGV</sequence>
<gene>
    <name evidence="13 15" type="primary">cas9</name>
    <name evidence="15" type="synonym">csn1</name>
    <name evidence="15" type="ORF">ACFQ19_18505</name>
</gene>
<evidence type="ECO:0000256" key="10">
    <source>
        <dbReference type="ARBA" id="ARBA00023125"/>
    </source>
</evidence>
<feature type="binding site" evidence="13">
    <location>
        <position position="507"/>
    </location>
    <ligand>
        <name>Mg(2+)</name>
        <dbReference type="ChEBI" id="CHEBI:18420"/>
        <label>1</label>
    </ligand>
</feature>
<dbReference type="EC" id="3.1.-.-" evidence="13"/>
<evidence type="ECO:0000256" key="9">
    <source>
        <dbReference type="ARBA" id="ARBA00023118"/>
    </source>
</evidence>
<keyword evidence="9 13" id="KW-0051">Antiviral defense</keyword>
<keyword evidence="5 13" id="KW-0255">Endonuclease</keyword>
<evidence type="ECO:0000313" key="16">
    <source>
        <dbReference type="Proteomes" id="UP001597041"/>
    </source>
</evidence>
<dbReference type="RefSeq" id="WP_379594165.1">
    <property type="nucleotide sequence ID" value="NZ_JBHTKK010000033.1"/>
</dbReference>
<evidence type="ECO:0000256" key="2">
    <source>
        <dbReference type="ARBA" id="ARBA00005244"/>
    </source>
</evidence>
<dbReference type="InterPro" id="IPR040619">
    <property type="entry name" value="Cas9_alpha-helical_lobe"/>
</dbReference>
<feature type="binding site" evidence="13">
    <location>
        <position position="511"/>
    </location>
    <ligand>
        <name>Mg(2+)</name>
        <dbReference type="ChEBI" id="CHEBI:18420"/>
        <label>2</label>
    </ligand>
</feature>
<comment type="domain">
    <text evidence="13">Has 2 endonuclease domains. The discontinuous RuvC-like domain cleaves the target DNA noncomplementary to crRNA while the HNH nuclease domain cleaves the target DNA complementary to crRNA.</text>
</comment>
<comment type="similarity">
    <text evidence="2">Belongs to the CRISPR-associated protein Cas9 family. Subtype II-A subfamily.</text>
</comment>
<comment type="similarity">
    <text evidence="13">Belongs to the CRISPR-associated Cas9 family.</text>
</comment>
<dbReference type="InterPro" id="IPR036397">
    <property type="entry name" value="RNaseH_sf"/>
</dbReference>
<keyword evidence="7 13" id="KW-0460">Magnesium</keyword>
<dbReference type="EMBL" id="JBHTKK010000033">
    <property type="protein sequence ID" value="MFD1067992.1"/>
    <property type="molecule type" value="Genomic_DNA"/>
</dbReference>
<feature type="binding site" evidence="13">
    <location>
        <position position="8"/>
    </location>
    <ligand>
        <name>Mg(2+)</name>
        <dbReference type="ChEBI" id="CHEBI:18420"/>
        <label>2</label>
    </ligand>
</feature>
<comment type="caution">
    <text evidence="15">The sequence shown here is derived from an EMBL/GenBank/DDBJ whole genome shotgun (WGS) entry which is preliminary data.</text>
</comment>
<feature type="binding site" evidence="13">
    <location>
        <position position="729"/>
    </location>
    <ligand>
        <name>Mg(2+)</name>
        <dbReference type="ChEBI" id="CHEBI:18420"/>
        <label>2</label>
    </ligand>
</feature>
<feature type="active site" description="For RuvC-like nuclease domain" evidence="13">
    <location>
        <position position="8"/>
    </location>
</feature>
<dbReference type="Pfam" id="PF13395">
    <property type="entry name" value="HNH_4"/>
    <property type="match status" value="1"/>
</dbReference>
<evidence type="ECO:0000256" key="7">
    <source>
        <dbReference type="ARBA" id="ARBA00022842"/>
    </source>
</evidence>
<keyword evidence="3 13" id="KW-0540">Nuclease</keyword>
<keyword evidence="6 13" id="KW-0378">Hydrolase</keyword>
<feature type="active site" description="Proton acceptor for HNH nuclease domain" evidence="13">
    <location>
        <position position="590"/>
    </location>
</feature>
<evidence type="ECO:0000256" key="6">
    <source>
        <dbReference type="ARBA" id="ARBA00022801"/>
    </source>
</evidence>
<dbReference type="NCBIfam" id="TIGR01865">
    <property type="entry name" value="cas_Csn1"/>
    <property type="match status" value="1"/>
</dbReference>
<keyword evidence="8 13" id="KW-0694">RNA-binding</keyword>
<accession>A0ABW3NJZ8</accession>
<evidence type="ECO:0000313" key="15">
    <source>
        <dbReference type="EMBL" id="MFD1067992.1"/>
    </source>
</evidence>
<comment type="subunit">
    <text evidence="12 13">Monomer. Binds crRNA and tracrRNA.</text>
</comment>
<keyword evidence="4 13" id="KW-0479">Metal-binding</keyword>
<feature type="binding site" evidence="13">
    <location>
        <position position="8"/>
    </location>
    <ligand>
        <name>Mg(2+)</name>
        <dbReference type="ChEBI" id="CHEBI:18420"/>
        <label>1</label>
    </ligand>
</feature>
<dbReference type="InterPro" id="IPR033114">
    <property type="entry name" value="HNH_CAS9"/>
</dbReference>
<evidence type="ECO:0000256" key="4">
    <source>
        <dbReference type="ARBA" id="ARBA00022723"/>
    </source>
</evidence>
<keyword evidence="11" id="KW-0464">Manganese</keyword>
<comment type="function">
    <text evidence="13">CRISPR (clustered regularly interspaced short palindromic repeat) is an adaptive immune system that provides protection against mobile genetic elements (viruses, transposable elements and conjugative plasmids). CRISPR clusters contain spacers, sequences complementary to antecedent mobile elements, and target invading nucleic acids. CRISPR clusters are transcribed and processed into CRISPR RNA (crRNA). In type II CRISPR systems correct processing of pre-crRNA requires a trans-encoded small RNA (tracrRNA), endogenous ribonuclease 3 (rnc) and this protein. The tracrRNA serves as a guide for ribonuclease 3-aided processing of pre-crRNA. Subsequently Cas9/crRNA/tracrRNA endonucleolytically cleaves linear or circular dsDNA target complementary to the spacer; Cas9 is inactive in the absence of the 2 guide RNAs (gRNA). Cas9 recognizes the protospacer adjacent motif (PAM) in the CRISPR repeat sequences to help distinguish self versus nonself, as targets within the bacterial CRISPR locus do not have PAMs. PAM recognition is also required for catalytic activity.</text>
</comment>
<feature type="domain" description="HNH Cas9-type" evidence="14">
    <location>
        <begin position="515"/>
        <end position="671"/>
    </location>
</feature>
<dbReference type="Pfam" id="PF22702">
    <property type="entry name" value="Cas9_RuvC"/>
    <property type="match status" value="1"/>
</dbReference>
<keyword evidence="16" id="KW-1185">Reference proteome</keyword>
<feature type="binding site" evidence="13">
    <location>
        <position position="511"/>
    </location>
    <ligand>
        <name>Mg(2+)</name>
        <dbReference type="ChEBI" id="CHEBI:18420"/>
        <label>1</label>
    </ligand>
</feature>